<dbReference type="PANTHER" id="PTHR37693">
    <property type="entry name" value="PHOSPHATIDYLGLYCEROL LYSYLTRANSFERASE"/>
    <property type="match status" value="1"/>
</dbReference>
<dbReference type="NCBIfam" id="TIGR00374">
    <property type="entry name" value="flippase-like domain"/>
    <property type="match status" value="1"/>
</dbReference>
<dbReference type="AlphaFoldDB" id="A0A7C4H5X1"/>
<feature type="transmembrane region" description="Helical" evidence="6">
    <location>
        <begin position="225"/>
        <end position="249"/>
    </location>
</feature>
<evidence type="ECO:0000256" key="6">
    <source>
        <dbReference type="SAM" id="Phobius"/>
    </source>
</evidence>
<evidence type="ECO:0000313" key="7">
    <source>
        <dbReference type="EMBL" id="HGM58699.1"/>
    </source>
</evidence>
<dbReference type="PANTHER" id="PTHR37693:SF1">
    <property type="entry name" value="INTEGRAL MEMBRANE PROTEIN"/>
    <property type="match status" value="1"/>
</dbReference>
<feature type="transmembrane region" description="Helical" evidence="6">
    <location>
        <begin position="307"/>
        <end position="329"/>
    </location>
</feature>
<sequence>MSIVKLNRKTIFLTILIVTTVIIMYSIITRSYTVLFKVNTSTLLLAVFIELIAWSLSAIRLRAIHKVLDGESRTLSFKNYFYARLLGGLFAYLTPSAIGGEPARAYYIHVKTGSSFSRYLALTIYEVIYDIIIVNIIAITLSVIELPYTIPVIIVSILSLTTWLLVYSIFKNIQSSNSKQTIVSRINRFVRNKFIDKYVYISKGYSEFGASFREIVDKIKLRDKILIVLLSLAMYSTSSFTITLISLSISSNTLNTMFVLKQYFRSFQAFFYSLSLGAIPTPGGSIAVEYGLSIVLNPEIVLISRTISYYSVILIGSVILLKTGFIKLINK</sequence>
<reference evidence="7" key="1">
    <citation type="journal article" date="2020" name="mSystems">
        <title>Genome- and Community-Level Interaction Insights into Carbon Utilization and Element Cycling Functions of Hydrothermarchaeota in Hydrothermal Sediment.</title>
        <authorList>
            <person name="Zhou Z."/>
            <person name="Liu Y."/>
            <person name="Xu W."/>
            <person name="Pan J."/>
            <person name="Luo Z.H."/>
            <person name="Li M."/>
        </authorList>
    </citation>
    <scope>NUCLEOTIDE SEQUENCE [LARGE SCALE GENOMIC DNA]</scope>
    <source>
        <strain evidence="7">SpSt-642</strain>
    </source>
</reference>
<keyword evidence="3 6" id="KW-0812">Transmembrane</keyword>
<feature type="transmembrane region" description="Helical" evidence="6">
    <location>
        <begin position="150"/>
        <end position="170"/>
    </location>
</feature>
<evidence type="ECO:0000256" key="4">
    <source>
        <dbReference type="ARBA" id="ARBA00022989"/>
    </source>
</evidence>
<feature type="transmembrane region" description="Helical" evidence="6">
    <location>
        <begin position="34"/>
        <end position="56"/>
    </location>
</feature>
<comment type="subcellular location">
    <subcellularLocation>
        <location evidence="1">Cell membrane</location>
        <topology evidence="1">Multi-pass membrane protein</topology>
    </subcellularLocation>
</comment>
<feature type="transmembrane region" description="Helical" evidence="6">
    <location>
        <begin position="269"/>
        <end position="295"/>
    </location>
</feature>
<proteinExistence type="predicted"/>
<keyword evidence="4 6" id="KW-1133">Transmembrane helix</keyword>
<dbReference type="InterPro" id="IPR022791">
    <property type="entry name" value="L-PG_synthase/AglD"/>
</dbReference>
<name>A0A7C4H5X1_STAMA</name>
<dbReference type="EMBL" id="DTBJ01000028">
    <property type="protein sequence ID" value="HGM58699.1"/>
    <property type="molecule type" value="Genomic_DNA"/>
</dbReference>
<protein>
    <submittedName>
        <fullName evidence="7">Flippase-like domain-containing protein</fullName>
    </submittedName>
</protein>
<keyword evidence="2" id="KW-1003">Cell membrane</keyword>
<organism evidence="7">
    <name type="scientific">Staphylothermus marinus</name>
    <dbReference type="NCBI Taxonomy" id="2280"/>
    <lineage>
        <taxon>Archaea</taxon>
        <taxon>Thermoproteota</taxon>
        <taxon>Thermoprotei</taxon>
        <taxon>Desulfurococcales</taxon>
        <taxon>Desulfurococcaceae</taxon>
        <taxon>Staphylothermus</taxon>
    </lineage>
</organism>
<evidence type="ECO:0000256" key="3">
    <source>
        <dbReference type="ARBA" id="ARBA00022692"/>
    </source>
</evidence>
<evidence type="ECO:0000256" key="2">
    <source>
        <dbReference type="ARBA" id="ARBA00022475"/>
    </source>
</evidence>
<evidence type="ECO:0000256" key="5">
    <source>
        <dbReference type="ARBA" id="ARBA00023136"/>
    </source>
</evidence>
<feature type="transmembrane region" description="Helical" evidence="6">
    <location>
        <begin position="12"/>
        <end position="28"/>
    </location>
</feature>
<keyword evidence="5 6" id="KW-0472">Membrane</keyword>
<evidence type="ECO:0000256" key="1">
    <source>
        <dbReference type="ARBA" id="ARBA00004651"/>
    </source>
</evidence>
<comment type="caution">
    <text evidence="7">The sequence shown here is derived from an EMBL/GenBank/DDBJ whole genome shotgun (WGS) entry which is preliminary data.</text>
</comment>
<accession>A0A7C4H5X1</accession>
<gene>
    <name evidence="7" type="ORF">ENU14_03820</name>
</gene>
<dbReference type="Pfam" id="PF03706">
    <property type="entry name" value="LPG_synthase_TM"/>
    <property type="match status" value="1"/>
</dbReference>
<feature type="transmembrane region" description="Helical" evidence="6">
    <location>
        <begin position="119"/>
        <end position="144"/>
    </location>
</feature>
<dbReference type="GO" id="GO:0005886">
    <property type="term" value="C:plasma membrane"/>
    <property type="evidence" value="ECO:0007669"/>
    <property type="project" value="UniProtKB-SubCell"/>
</dbReference>